<dbReference type="Proteomes" id="UP001184861">
    <property type="component" value="Unassembled WGS sequence"/>
</dbReference>
<accession>A0AAE4BZZ9</accession>
<evidence type="ECO:0000313" key="2">
    <source>
        <dbReference type="Proteomes" id="UP001184861"/>
    </source>
</evidence>
<gene>
    <name evidence="1" type="ORF">J2787_000431</name>
</gene>
<dbReference type="AlphaFoldDB" id="A0AAE4BZZ9"/>
<protein>
    <submittedName>
        <fullName evidence="1">Rdx family selenoprotein</fullName>
    </submittedName>
</protein>
<dbReference type="RefSeq" id="WP_237390821.1">
    <property type="nucleotide sequence ID" value="NZ_JAVDQY010000001.1"/>
</dbReference>
<proteinExistence type="predicted"/>
<dbReference type="EMBL" id="JAVDQY010000001">
    <property type="protein sequence ID" value="MDR6525061.1"/>
    <property type="molecule type" value="Genomic_DNA"/>
</dbReference>
<evidence type="ECO:0000313" key="1">
    <source>
        <dbReference type="EMBL" id="MDR6525061.1"/>
    </source>
</evidence>
<organism evidence="1 2">
    <name type="scientific">Chryseobacterium rhizosphaerae</name>
    <dbReference type="NCBI Taxonomy" id="395937"/>
    <lineage>
        <taxon>Bacteria</taxon>
        <taxon>Pseudomonadati</taxon>
        <taxon>Bacteroidota</taxon>
        <taxon>Flavobacteriia</taxon>
        <taxon>Flavobacteriales</taxon>
        <taxon>Weeksellaceae</taxon>
        <taxon>Chryseobacterium group</taxon>
        <taxon>Chryseobacterium</taxon>
    </lineage>
</organism>
<name>A0AAE4BZZ9_9FLAO</name>
<sequence length="53" mass="6331">MQTYNRYVRISNWLIMEKSSPFLWINKVLLKTFNTDLISVHHYPLSSGIPIHQ</sequence>
<comment type="caution">
    <text evidence="1">The sequence shown here is derived from an EMBL/GenBank/DDBJ whole genome shotgun (WGS) entry which is preliminary data.</text>
</comment>
<reference evidence="1" key="1">
    <citation type="submission" date="2023-07" db="EMBL/GenBank/DDBJ databases">
        <title>Sorghum-associated microbial communities from plants grown in Nebraska, USA.</title>
        <authorList>
            <person name="Schachtman D."/>
        </authorList>
    </citation>
    <scope>NUCLEOTIDE SEQUENCE</scope>
    <source>
        <strain evidence="1">DS2360</strain>
    </source>
</reference>